<dbReference type="AlphaFoldDB" id="A0A3N0CMZ5"/>
<sequence>MVSGQIDTVRLHFESPTGGCRFDLAGDPAGTVPGTLPATFDESTQKLAIKEGGFAGNLYVSGVWGCLGQVQNGNPADIVGFATPAGPILPATFSVSVPGGPINLVSSP</sequence>
<dbReference type="EMBL" id="RJSE01000003">
    <property type="protein sequence ID" value="RNL64844.1"/>
    <property type="molecule type" value="Genomic_DNA"/>
</dbReference>
<dbReference type="Proteomes" id="UP000267128">
    <property type="component" value="Unassembled WGS sequence"/>
</dbReference>
<keyword evidence="2" id="KW-1185">Reference proteome</keyword>
<evidence type="ECO:0000313" key="1">
    <source>
        <dbReference type="EMBL" id="RNL64844.1"/>
    </source>
</evidence>
<name>A0A3N0CMZ5_9ACTN</name>
<proteinExistence type="predicted"/>
<comment type="caution">
    <text evidence="1">The sequence shown here is derived from an EMBL/GenBank/DDBJ whole genome shotgun (WGS) entry which is preliminary data.</text>
</comment>
<reference evidence="1 2" key="1">
    <citation type="submission" date="2018-11" db="EMBL/GenBank/DDBJ databases">
        <authorList>
            <person name="Li F."/>
        </authorList>
    </citation>
    <scope>NUCLEOTIDE SEQUENCE [LARGE SCALE GENOMIC DNA]</scope>
    <source>
        <strain evidence="1 2">Gsoil 097</strain>
    </source>
</reference>
<protein>
    <submittedName>
        <fullName evidence="1">Uncharacterized protein</fullName>
    </submittedName>
</protein>
<gene>
    <name evidence="1" type="ORF">EFK50_02310</name>
</gene>
<organism evidence="1 2">
    <name type="scientific">Nocardioides marmoriginsengisoli</name>
    <dbReference type="NCBI Taxonomy" id="661483"/>
    <lineage>
        <taxon>Bacteria</taxon>
        <taxon>Bacillati</taxon>
        <taxon>Actinomycetota</taxon>
        <taxon>Actinomycetes</taxon>
        <taxon>Propionibacteriales</taxon>
        <taxon>Nocardioidaceae</taxon>
        <taxon>Nocardioides</taxon>
    </lineage>
</organism>
<accession>A0A3N0CMZ5</accession>
<evidence type="ECO:0000313" key="2">
    <source>
        <dbReference type="Proteomes" id="UP000267128"/>
    </source>
</evidence>